<dbReference type="EMBL" id="JXRQ01000015">
    <property type="protein sequence ID" value="KIL51551.1"/>
    <property type="molecule type" value="Genomic_DNA"/>
</dbReference>
<keyword evidence="1" id="KW-0472">Membrane</keyword>
<feature type="transmembrane region" description="Helical" evidence="1">
    <location>
        <begin position="33"/>
        <end position="51"/>
    </location>
</feature>
<keyword evidence="1" id="KW-0812">Transmembrane</keyword>
<dbReference type="Proteomes" id="UP000031950">
    <property type="component" value="Unassembled WGS sequence"/>
</dbReference>
<dbReference type="AlphaFoldDB" id="A0A0C2W4N9"/>
<reference evidence="2 3" key="1">
    <citation type="submission" date="2015-01" db="EMBL/GenBank/DDBJ databases">
        <title>Genome sequence of Jeotgalibacillus alimentarius.</title>
        <authorList>
            <person name="Goh K.M."/>
            <person name="Chan K.-G."/>
            <person name="Yaakop A.S."/>
            <person name="Ee R."/>
            <person name="Gan H.M."/>
            <person name="Chan C.S."/>
        </authorList>
    </citation>
    <scope>NUCLEOTIDE SEQUENCE [LARGE SCALE GENOMIC DNA]</scope>
    <source>
        <strain evidence="2 3">YKJ-13</strain>
    </source>
</reference>
<evidence type="ECO:0000256" key="1">
    <source>
        <dbReference type="SAM" id="Phobius"/>
    </source>
</evidence>
<comment type="caution">
    <text evidence="2">The sequence shown here is derived from an EMBL/GenBank/DDBJ whole genome shotgun (WGS) entry which is preliminary data.</text>
</comment>
<gene>
    <name evidence="2" type="ORF">KP77_10630</name>
</gene>
<name>A0A0C2W4N9_9BACL</name>
<sequence length="82" mass="9228">MINHKYMNISAVFFVLGIVVWLPNLILDFGTPLTLLSMVFGAIGVIFAGMARNWLLVVANVFVMFSFFLVMGFGYYYFSLTG</sequence>
<accession>A0A0C2W4N9</accession>
<organism evidence="2 3">
    <name type="scientific">Jeotgalibacillus alimentarius</name>
    <dbReference type="NCBI Taxonomy" id="135826"/>
    <lineage>
        <taxon>Bacteria</taxon>
        <taxon>Bacillati</taxon>
        <taxon>Bacillota</taxon>
        <taxon>Bacilli</taxon>
        <taxon>Bacillales</taxon>
        <taxon>Caryophanaceae</taxon>
        <taxon>Jeotgalibacillus</taxon>
    </lineage>
</organism>
<feature type="transmembrane region" description="Helical" evidence="1">
    <location>
        <begin position="57"/>
        <end position="78"/>
    </location>
</feature>
<keyword evidence="3" id="KW-1185">Reference proteome</keyword>
<feature type="transmembrane region" description="Helical" evidence="1">
    <location>
        <begin position="6"/>
        <end position="26"/>
    </location>
</feature>
<dbReference type="RefSeq" id="WP_041121659.1">
    <property type="nucleotide sequence ID" value="NZ_JXRQ01000015.1"/>
</dbReference>
<dbReference type="OrthoDB" id="2889472at2"/>
<dbReference type="PATRIC" id="fig|135826.4.peg.1058"/>
<protein>
    <submittedName>
        <fullName evidence="2">Uncharacterized protein</fullName>
    </submittedName>
</protein>
<keyword evidence="1" id="KW-1133">Transmembrane helix</keyword>
<proteinExistence type="predicted"/>
<evidence type="ECO:0000313" key="3">
    <source>
        <dbReference type="Proteomes" id="UP000031950"/>
    </source>
</evidence>
<evidence type="ECO:0000313" key="2">
    <source>
        <dbReference type="EMBL" id="KIL51551.1"/>
    </source>
</evidence>